<dbReference type="HOGENOM" id="CLU_031413_0_1_1"/>
<dbReference type="OrthoDB" id="41403at2759"/>
<proteinExistence type="predicted"/>
<dbReference type="FunCoup" id="A0A067QBN3">
    <property type="interactions" value="396"/>
</dbReference>
<dbReference type="InterPro" id="IPR020631">
    <property type="entry name" value="THF_DH/CycHdrlase_NAD-bd_dom"/>
</dbReference>
<gene>
    <name evidence="4" type="ORF">JAAARDRAFT_28084</name>
</gene>
<sequence>MSFESTPESSPKGLLLKADQIAQKFHSEIKETLDTRPRPPKLVGILSTSQAPSKYYAEFTRKLCEDLGVEFVLKKTGAALRGEGGKEDERFDEGEGVEEAIIEANEDDGVDGIMVYYPIFGVQQDQYLQQVVSPFKDVEGLHFKFHYNLYHNIRYVEPKNLSSSSSNPKPTPSDANSVANGEDVPPPGTVKSILPCTPLAVVKCLEHVRVYNTILPYGDRAYGKTVTVINRSEVVGRPLAALLANDGARVFSVDIGSIQEYTKRPRLSSSTSLSRKYYPRHVVHPSTFTLQECLAISDVVVSAVPDAKYKVKTEWLKDGCVALNVAAEKNFEKDIREKASVYLPAVGKVTIMMLLRNLLRLQQYRQVP</sequence>
<protein>
    <recommendedName>
        <fullName evidence="6">NAD(P)-binding protein</fullName>
    </recommendedName>
</protein>
<dbReference type="Gene3D" id="3.40.50.10860">
    <property type="entry name" value="Leucine Dehydrogenase, chain A, domain 1"/>
    <property type="match status" value="1"/>
</dbReference>
<dbReference type="SUPFAM" id="SSF51735">
    <property type="entry name" value="NAD(P)-binding Rossmann-fold domains"/>
    <property type="match status" value="1"/>
</dbReference>
<dbReference type="Pfam" id="PF02882">
    <property type="entry name" value="THF_DHG_CYH_C"/>
    <property type="match status" value="1"/>
</dbReference>
<feature type="domain" description="Tetrahydrofolate dehydrogenase/cyclohydrolase NAD(P)-binding" evidence="3">
    <location>
        <begin position="195"/>
        <end position="257"/>
    </location>
</feature>
<dbReference type="InParanoid" id="A0A067QBN3"/>
<keyword evidence="5" id="KW-1185">Reference proteome</keyword>
<dbReference type="SUPFAM" id="SSF53223">
    <property type="entry name" value="Aminoacid dehydrogenase-like, N-terminal domain"/>
    <property type="match status" value="1"/>
</dbReference>
<dbReference type="AlphaFoldDB" id="A0A067QBN3"/>
<dbReference type="InterPro" id="IPR036291">
    <property type="entry name" value="NAD(P)-bd_dom_sf"/>
</dbReference>
<evidence type="ECO:0000313" key="5">
    <source>
        <dbReference type="Proteomes" id="UP000027265"/>
    </source>
</evidence>
<organism evidence="4 5">
    <name type="scientific">Jaapia argillacea MUCL 33604</name>
    <dbReference type="NCBI Taxonomy" id="933084"/>
    <lineage>
        <taxon>Eukaryota</taxon>
        <taxon>Fungi</taxon>
        <taxon>Dikarya</taxon>
        <taxon>Basidiomycota</taxon>
        <taxon>Agaricomycotina</taxon>
        <taxon>Agaricomycetes</taxon>
        <taxon>Agaricomycetidae</taxon>
        <taxon>Jaapiales</taxon>
        <taxon>Jaapiaceae</taxon>
        <taxon>Jaapia</taxon>
    </lineage>
</organism>
<dbReference type="PANTHER" id="PTHR48099">
    <property type="entry name" value="C-1-TETRAHYDROFOLATE SYNTHASE, CYTOPLASMIC-RELATED"/>
    <property type="match status" value="1"/>
</dbReference>
<dbReference type="Pfam" id="PF00763">
    <property type="entry name" value="THF_DHG_CYH"/>
    <property type="match status" value="1"/>
</dbReference>
<evidence type="ECO:0000259" key="2">
    <source>
        <dbReference type="Pfam" id="PF00763"/>
    </source>
</evidence>
<evidence type="ECO:0000259" key="3">
    <source>
        <dbReference type="Pfam" id="PF02882"/>
    </source>
</evidence>
<evidence type="ECO:0008006" key="6">
    <source>
        <dbReference type="Google" id="ProtNLM"/>
    </source>
</evidence>
<reference evidence="5" key="1">
    <citation type="journal article" date="2014" name="Proc. Natl. Acad. Sci. U.S.A.">
        <title>Extensive sampling of basidiomycete genomes demonstrates inadequacy of the white-rot/brown-rot paradigm for wood decay fungi.</title>
        <authorList>
            <person name="Riley R."/>
            <person name="Salamov A.A."/>
            <person name="Brown D.W."/>
            <person name="Nagy L.G."/>
            <person name="Floudas D."/>
            <person name="Held B.W."/>
            <person name="Levasseur A."/>
            <person name="Lombard V."/>
            <person name="Morin E."/>
            <person name="Otillar R."/>
            <person name="Lindquist E.A."/>
            <person name="Sun H."/>
            <person name="LaButti K.M."/>
            <person name="Schmutz J."/>
            <person name="Jabbour D."/>
            <person name="Luo H."/>
            <person name="Baker S.E."/>
            <person name="Pisabarro A.G."/>
            <person name="Walton J.D."/>
            <person name="Blanchette R.A."/>
            <person name="Henrissat B."/>
            <person name="Martin F."/>
            <person name="Cullen D."/>
            <person name="Hibbett D.S."/>
            <person name="Grigoriev I.V."/>
        </authorList>
    </citation>
    <scope>NUCLEOTIDE SEQUENCE [LARGE SCALE GENOMIC DNA]</scope>
    <source>
        <strain evidence="5">MUCL 33604</strain>
    </source>
</reference>
<dbReference type="InterPro" id="IPR020630">
    <property type="entry name" value="THF_DH/CycHdrlase_cat_dom"/>
</dbReference>
<dbReference type="GO" id="GO:0005829">
    <property type="term" value="C:cytosol"/>
    <property type="evidence" value="ECO:0007669"/>
    <property type="project" value="TreeGrafter"/>
</dbReference>
<name>A0A067QBN3_9AGAM</name>
<dbReference type="GO" id="GO:0004488">
    <property type="term" value="F:methylenetetrahydrofolate dehydrogenase (NADP+) activity"/>
    <property type="evidence" value="ECO:0007669"/>
    <property type="project" value="InterPro"/>
</dbReference>
<dbReference type="Proteomes" id="UP000027265">
    <property type="component" value="Unassembled WGS sequence"/>
</dbReference>
<dbReference type="Gene3D" id="3.40.50.720">
    <property type="entry name" value="NAD(P)-binding Rossmann-like Domain"/>
    <property type="match status" value="1"/>
</dbReference>
<feature type="domain" description="Tetrahydrofolate dehydrogenase/cyclohydrolase catalytic" evidence="2">
    <location>
        <begin position="16"/>
        <end position="139"/>
    </location>
</feature>
<evidence type="ECO:0000313" key="4">
    <source>
        <dbReference type="EMBL" id="KDQ64453.1"/>
    </source>
</evidence>
<dbReference type="FunFam" id="3.40.50.720:FF:000401">
    <property type="entry name" value="Related to MTD1-methylenetetrahydrofolate dehydrogenase (NAD+)"/>
    <property type="match status" value="1"/>
</dbReference>
<dbReference type="InterPro" id="IPR046346">
    <property type="entry name" value="Aminoacid_DH-like_N_sf"/>
</dbReference>
<accession>A0A067QBN3</accession>
<dbReference type="GO" id="GO:0004487">
    <property type="term" value="F:methylenetetrahydrofolate dehydrogenase (NAD+) activity"/>
    <property type="evidence" value="ECO:0007669"/>
    <property type="project" value="TreeGrafter"/>
</dbReference>
<evidence type="ECO:0000256" key="1">
    <source>
        <dbReference type="SAM" id="MobiDB-lite"/>
    </source>
</evidence>
<dbReference type="PANTHER" id="PTHR48099:SF3">
    <property type="entry name" value="METHYLENETETRAHYDROFOLATE DEHYDROGENASE [NAD(+)]"/>
    <property type="match status" value="1"/>
</dbReference>
<dbReference type="EMBL" id="KL197709">
    <property type="protein sequence ID" value="KDQ64453.1"/>
    <property type="molecule type" value="Genomic_DNA"/>
</dbReference>
<dbReference type="STRING" id="933084.A0A067QBN3"/>
<dbReference type="GO" id="GO:0009113">
    <property type="term" value="P:purine nucleobase biosynthetic process"/>
    <property type="evidence" value="ECO:0007669"/>
    <property type="project" value="TreeGrafter"/>
</dbReference>
<feature type="region of interest" description="Disordered" evidence="1">
    <location>
        <begin position="160"/>
        <end position="184"/>
    </location>
</feature>